<sequence length="74" mass="8378">MNEARQQRIPLDLGGMSMTADSNLAFMAGHHWQCNTRPHEMATIPITTRGKLEFFLSEREVGVEKGSKACFHCR</sequence>
<organism evidence="1">
    <name type="scientific">Manihot esculenta</name>
    <name type="common">Cassava</name>
    <name type="synonym">Jatropha manihot</name>
    <dbReference type="NCBI Taxonomy" id="3983"/>
    <lineage>
        <taxon>Eukaryota</taxon>
        <taxon>Viridiplantae</taxon>
        <taxon>Streptophyta</taxon>
        <taxon>Embryophyta</taxon>
        <taxon>Tracheophyta</taxon>
        <taxon>Spermatophyta</taxon>
        <taxon>Magnoliopsida</taxon>
        <taxon>eudicotyledons</taxon>
        <taxon>Gunneridae</taxon>
        <taxon>Pentapetalae</taxon>
        <taxon>rosids</taxon>
        <taxon>fabids</taxon>
        <taxon>Malpighiales</taxon>
        <taxon>Euphorbiaceae</taxon>
        <taxon>Crotonoideae</taxon>
        <taxon>Manihoteae</taxon>
        <taxon>Manihot</taxon>
    </lineage>
</organism>
<gene>
    <name evidence="1" type="ORF">MANES_05G010200</name>
</gene>
<dbReference type="EMBL" id="CM004391">
    <property type="protein sequence ID" value="OAY48852.1"/>
    <property type="molecule type" value="Genomic_DNA"/>
</dbReference>
<proteinExistence type="predicted"/>
<protein>
    <submittedName>
        <fullName evidence="1">Uncharacterized protein</fullName>
    </submittedName>
</protein>
<evidence type="ECO:0000313" key="1">
    <source>
        <dbReference type="EMBL" id="OAY48852.1"/>
    </source>
</evidence>
<reference evidence="1" key="1">
    <citation type="submission" date="2016-02" db="EMBL/GenBank/DDBJ databases">
        <title>WGS assembly of Manihot esculenta.</title>
        <authorList>
            <person name="Bredeson J.V."/>
            <person name="Prochnik S.E."/>
            <person name="Lyons J.B."/>
            <person name="Schmutz J."/>
            <person name="Grimwood J."/>
            <person name="Vrebalov J."/>
            <person name="Bart R.S."/>
            <person name="Amuge T."/>
            <person name="Ferguson M.E."/>
            <person name="Green R."/>
            <person name="Putnam N."/>
            <person name="Stites J."/>
            <person name="Rounsley S."/>
            <person name="Rokhsar D.S."/>
        </authorList>
    </citation>
    <scope>NUCLEOTIDE SEQUENCE [LARGE SCALE GENOMIC DNA]</scope>
    <source>
        <tissue evidence="1">Leaf</tissue>
    </source>
</reference>
<accession>A0A2C9VSB8</accession>
<dbReference type="AlphaFoldDB" id="A0A2C9VSB8"/>
<name>A0A2C9VSB8_MANES</name>